<evidence type="ECO:0000256" key="6">
    <source>
        <dbReference type="ARBA" id="ARBA00023136"/>
    </source>
</evidence>
<evidence type="ECO:0000256" key="2">
    <source>
        <dbReference type="ARBA" id="ARBA00010792"/>
    </source>
</evidence>
<feature type="transmembrane region" description="Helical" evidence="7">
    <location>
        <begin position="187"/>
        <end position="209"/>
    </location>
</feature>
<dbReference type="Proteomes" id="UP000462362">
    <property type="component" value="Unassembled WGS sequence"/>
</dbReference>
<feature type="transmembrane region" description="Helical" evidence="7">
    <location>
        <begin position="17"/>
        <end position="37"/>
    </location>
</feature>
<feature type="domain" description="VTT" evidence="8">
    <location>
        <begin position="50"/>
        <end position="173"/>
    </location>
</feature>
<name>A0A6I3S4C8_9BURK</name>
<dbReference type="Pfam" id="PF09335">
    <property type="entry name" value="VTT_dom"/>
    <property type="match status" value="1"/>
</dbReference>
<evidence type="ECO:0000313" key="10">
    <source>
        <dbReference type="Proteomes" id="UP000462362"/>
    </source>
</evidence>
<gene>
    <name evidence="9" type="ORF">GMD42_05840</name>
</gene>
<evidence type="ECO:0000259" key="8">
    <source>
        <dbReference type="Pfam" id="PF09335"/>
    </source>
</evidence>
<dbReference type="EMBL" id="WNCL01000013">
    <property type="protein sequence ID" value="MTU43148.1"/>
    <property type="molecule type" value="Genomic_DNA"/>
</dbReference>
<evidence type="ECO:0000256" key="7">
    <source>
        <dbReference type="RuleBase" id="RU367016"/>
    </source>
</evidence>
<comment type="subcellular location">
    <subcellularLocation>
        <location evidence="1 7">Cell membrane</location>
        <topology evidence="1 7">Multi-pass membrane protein</topology>
    </subcellularLocation>
</comment>
<sequence length="217" mass="24034">MDFLTLTLELFRNADHFIMYIAQTYGWWVYLVLFMIFYSETGIVICAFLPGDSLLFIAGAAAAAGALNPWLLIVIISLGAILGNTTNFYIGNWLGNKIYDGSISWIDQDALKKTHDFYEKHGGKTIVLARFVPIVRSFAPLVAGAAKMNPLRFELYSGGGAIVWVGGIVLAGYLFGNIPFIKNNLSLILVVGILAALVPFSCALLIQLWRKYIMKQR</sequence>
<keyword evidence="5 7" id="KW-1133">Transmembrane helix</keyword>
<evidence type="ECO:0000256" key="4">
    <source>
        <dbReference type="ARBA" id="ARBA00022692"/>
    </source>
</evidence>
<feature type="transmembrane region" description="Helical" evidence="7">
    <location>
        <begin position="70"/>
        <end position="90"/>
    </location>
</feature>
<feature type="transmembrane region" description="Helical" evidence="7">
    <location>
        <begin position="155"/>
        <end position="175"/>
    </location>
</feature>
<dbReference type="AlphaFoldDB" id="A0A6I3S4C8"/>
<organism evidence="9 10">
    <name type="scientific">Parasutterella excrementihominis</name>
    <dbReference type="NCBI Taxonomy" id="487175"/>
    <lineage>
        <taxon>Bacteria</taxon>
        <taxon>Pseudomonadati</taxon>
        <taxon>Pseudomonadota</taxon>
        <taxon>Betaproteobacteria</taxon>
        <taxon>Burkholderiales</taxon>
        <taxon>Sutterellaceae</taxon>
        <taxon>Parasutterella</taxon>
    </lineage>
</organism>
<dbReference type="GeneID" id="43348175"/>
<feature type="transmembrane region" description="Helical" evidence="7">
    <location>
        <begin position="44"/>
        <end position="64"/>
    </location>
</feature>
<dbReference type="RefSeq" id="WP_008810675.1">
    <property type="nucleotide sequence ID" value="NZ_CAJUON010000004.1"/>
</dbReference>
<dbReference type="InterPro" id="IPR032816">
    <property type="entry name" value="VTT_dom"/>
</dbReference>
<comment type="caution">
    <text evidence="9">The sequence shown here is derived from an EMBL/GenBank/DDBJ whole genome shotgun (WGS) entry which is preliminary data.</text>
</comment>
<evidence type="ECO:0000256" key="1">
    <source>
        <dbReference type="ARBA" id="ARBA00004651"/>
    </source>
</evidence>
<dbReference type="PANTHER" id="PTHR30353:SF0">
    <property type="entry name" value="TRANSMEMBRANE PROTEIN"/>
    <property type="match status" value="1"/>
</dbReference>
<evidence type="ECO:0000256" key="3">
    <source>
        <dbReference type="ARBA" id="ARBA00022475"/>
    </source>
</evidence>
<keyword evidence="3 7" id="KW-1003">Cell membrane</keyword>
<comment type="similarity">
    <text evidence="2 7">Belongs to the DedA family.</text>
</comment>
<protein>
    <recommendedName>
        <fullName evidence="8">VTT domain-containing protein</fullName>
    </recommendedName>
</protein>
<keyword evidence="4 7" id="KW-0812">Transmembrane</keyword>
<keyword evidence="6 7" id="KW-0472">Membrane</keyword>
<reference evidence="9 10" key="1">
    <citation type="journal article" date="2019" name="Nat. Med.">
        <title>A library of human gut bacterial isolates paired with longitudinal multiomics data enables mechanistic microbiome research.</title>
        <authorList>
            <person name="Poyet M."/>
            <person name="Groussin M."/>
            <person name="Gibbons S.M."/>
            <person name="Avila-Pacheco J."/>
            <person name="Jiang X."/>
            <person name="Kearney S.M."/>
            <person name="Perrotta A.R."/>
            <person name="Berdy B."/>
            <person name="Zhao S."/>
            <person name="Lieberman T.D."/>
            <person name="Swanson P.K."/>
            <person name="Smith M."/>
            <person name="Roesemann S."/>
            <person name="Alexander J.E."/>
            <person name="Rich S.A."/>
            <person name="Livny J."/>
            <person name="Vlamakis H."/>
            <person name="Clish C."/>
            <person name="Bullock K."/>
            <person name="Deik A."/>
            <person name="Scott J."/>
            <person name="Pierce K.A."/>
            <person name="Xavier R.J."/>
            <person name="Alm E.J."/>
        </authorList>
    </citation>
    <scope>NUCLEOTIDE SEQUENCE [LARGE SCALE GENOMIC DNA]</scope>
    <source>
        <strain evidence="9 10">BIOML-A2</strain>
    </source>
</reference>
<accession>A0A6I3S4C8</accession>
<evidence type="ECO:0000313" key="9">
    <source>
        <dbReference type="EMBL" id="MTU43148.1"/>
    </source>
</evidence>
<dbReference type="GO" id="GO:0005886">
    <property type="term" value="C:plasma membrane"/>
    <property type="evidence" value="ECO:0007669"/>
    <property type="project" value="UniProtKB-SubCell"/>
</dbReference>
<evidence type="ECO:0000256" key="5">
    <source>
        <dbReference type="ARBA" id="ARBA00022989"/>
    </source>
</evidence>
<dbReference type="PANTHER" id="PTHR30353">
    <property type="entry name" value="INNER MEMBRANE PROTEIN DEDA-RELATED"/>
    <property type="match status" value="1"/>
</dbReference>
<proteinExistence type="inferred from homology"/>
<dbReference type="InterPro" id="IPR032818">
    <property type="entry name" value="DedA-like"/>
</dbReference>